<dbReference type="AlphaFoldDB" id="A0AAN4VZF0"/>
<proteinExistence type="predicted"/>
<dbReference type="EMBL" id="BQKE01000002">
    <property type="protein sequence ID" value="GJM62871.1"/>
    <property type="molecule type" value="Genomic_DNA"/>
</dbReference>
<dbReference type="SUPFAM" id="SSF52402">
    <property type="entry name" value="Adenine nucleotide alpha hydrolases-like"/>
    <property type="match status" value="1"/>
</dbReference>
<dbReference type="Pfam" id="PF01902">
    <property type="entry name" value="Diphthami_syn_2"/>
    <property type="match status" value="1"/>
</dbReference>
<dbReference type="InterPro" id="IPR002761">
    <property type="entry name" value="Diphthami_syn_dom"/>
</dbReference>
<accession>A0AAN4VZF0</accession>
<reference evidence="2 3" key="1">
    <citation type="submission" date="2021-12" db="EMBL/GenBank/DDBJ databases">
        <title>Genome sequencing of bacteria with rrn-lacking chromosome and rrn-plasmid.</title>
        <authorList>
            <person name="Anda M."/>
            <person name="Iwasaki W."/>
        </authorList>
    </citation>
    <scope>NUCLEOTIDE SEQUENCE [LARGE SCALE GENOMIC DNA]</scope>
    <source>
        <strain evidence="2 3">NBRC 15940</strain>
    </source>
</reference>
<dbReference type="RefSeq" id="WP_338238101.1">
    <property type="nucleotide sequence ID" value="NZ_BQKE01000002.1"/>
</dbReference>
<dbReference type="InterPro" id="IPR014729">
    <property type="entry name" value="Rossmann-like_a/b/a_fold"/>
</dbReference>
<sequence length="231" mass="26387">MSKTYINWSGGKDASFALYHFLNENPGGIGKILTTISEEQQRITMHGVRKELLEMQADALNIPLKMVQLPPSEDMDSYNRVMAEAMHELKAEGFEQAIFGDIFLENLKAYRDEKLEASGIKGIYPLWKKDTHALLKEFIALGFKAITVCVNDRLLGEEFIGRIIDQEFLDALPEGVDPCGENGEFHTFVYDGPIFEKPLPIKIGEKKKFTYPKKEGDNWDHTYWFCDLEKA</sequence>
<evidence type="ECO:0000259" key="1">
    <source>
        <dbReference type="Pfam" id="PF01902"/>
    </source>
</evidence>
<protein>
    <recommendedName>
        <fullName evidence="1">Diphthamide synthase domain-containing protein</fullName>
    </recommendedName>
</protein>
<name>A0AAN4VZF0_9BACT</name>
<evidence type="ECO:0000313" key="2">
    <source>
        <dbReference type="EMBL" id="GJM62871.1"/>
    </source>
</evidence>
<evidence type="ECO:0000313" key="3">
    <source>
        <dbReference type="Proteomes" id="UP001310022"/>
    </source>
</evidence>
<dbReference type="CDD" id="cd01994">
    <property type="entry name" value="AANH_PF0828-like"/>
    <property type="match status" value="1"/>
</dbReference>
<dbReference type="Gene3D" id="3.90.1490.10">
    <property type="entry name" value="putative n-type atp pyrophosphatase, domain 2"/>
    <property type="match status" value="1"/>
</dbReference>
<dbReference type="NCBIfam" id="TIGR00290">
    <property type="entry name" value="MJ0570_dom"/>
    <property type="match status" value="1"/>
</dbReference>
<feature type="domain" description="Diphthamide synthase" evidence="1">
    <location>
        <begin position="3"/>
        <end position="230"/>
    </location>
</feature>
<comment type="caution">
    <text evidence="2">The sequence shown here is derived from an EMBL/GenBank/DDBJ whole genome shotgun (WGS) entry which is preliminary data.</text>
</comment>
<dbReference type="Gene3D" id="3.40.50.620">
    <property type="entry name" value="HUPs"/>
    <property type="match status" value="1"/>
</dbReference>
<gene>
    <name evidence="2" type="ORF">PEDI_34230</name>
</gene>
<organism evidence="2 3">
    <name type="scientific">Persicobacter diffluens</name>
    <dbReference type="NCBI Taxonomy" id="981"/>
    <lineage>
        <taxon>Bacteria</taxon>
        <taxon>Pseudomonadati</taxon>
        <taxon>Bacteroidota</taxon>
        <taxon>Cytophagia</taxon>
        <taxon>Cytophagales</taxon>
        <taxon>Persicobacteraceae</taxon>
        <taxon>Persicobacter</taxon>
    </lineage>
</organism>
<keyword evidence="3" id="KW-1185">Reference proteome</keyword>
<dbReference type="Proteomes" id="UP001310022">
    <property type="component" value="Unassembled WGS sequence"/>
</dbReference>